<reference evidence="3" key="1">
    <citation type="submission" date="2022-11" db="EMBL/GenBank/DDBJ databases">
        <title>Centuries of genome instability and evolution in soft-shell clam transmissible cancer (bioRxiv).</title>
        <authorList>
            <person name="Hart S.F.M."/>
            <person name="Yonemitsu M.A."/>
            <person name="Giersch R.M."/>
            <person name="Beal B.F."/>
            <person name="Arriagada G."/>
            <person name="Davis B.W."/>
            <person name="Ostrander E.A."/>
            <person name="Goff S.P."/>
            <person name="Metzger M.J."/>
        </authorList>
    </citation>
    <scope>NUCLEOTIDE SEQUENCE</scope>
    <source>
        <strain evidence="3">MELC-2E11</strain>
        <tissue evidence="3">Siphon/mantle</tissue>
    </source>
</reference>
<dbReference type="Proteomes" id="UP001164746">
    <property type="component" value="Chromosome 1"/>
</dbReference>
<dbReference type="PANTHER" id="PTHR10751">
    <property type="entry name" value="GUANYLATE BINDING PROTEIN"/>
    <property type="match status" value="1"/>
</dbReference>
<name>A0ABY7DE31_MYAAR</name>
<evidence type="ECO:0000313" key="4">
    <source>
        <dbReference type="Proteomes" id="UP001164746"/>
    </source>
</evidence>
<evidence type="ECO:0000256" key="1">
    <source>
        <dbReference type="SAM" id="MobiDB-lite"/>
    </source>
</evidence>
<evidence type="ECO:0000313" key="3">
    <source>
        <dbReference type="EMBL" id="WAQ94980.1"/>
    </source>
</evidence>
<feature type="compositionally biased region" description="Basic and acidic residues" evidence="1">
    <location>
        <begin position="294"/>
        <end position="307"/>
    </location>
</feature>
<dbReference type="SUPFAM" id="SSF48340">
    <property type="entry name" value="Interferon-induced guanylate-binding protein 1 (GBP1), C-terminal domain"/>
    <property type="match status" value="1"/>
</dbReference>
<feature type="domain" description="Guanylate-binding protein/Atlastin C-terminal" evidence="2">
    <location>
        <begin position="2"/>
        <end position="245"/>
    </location>
</feature>
<proteinExistence type="predicted"/>
<dbReference type="InterPro" id="IPR003191">
    <property type="entry name" value="Guanylate-bd/ATL_C"/>
</dbReference>
<organism evidence="3 4">
    <name type="scientific">Mya arenaria</name>
    <name type="common">Soft-shell clam</name>
    <dbReference type="NCBI Taxonomy" id="6604"/>
    <lineage>
        <taxon>Eukaryota</taxon>
        <taxon>Metazoa</taxon>
        <taxon>Spiralia</taxon>
        <taxon>Lophotrochozoa</taxon>
        <taxon>Mollusca</taxon>
        <taxon>Bivalvia</taxon>
        <taxon>Autobranchia</taxon>
        <taxon>Heteroconchia</taxon>
        <taxon>Euheterodonta</taxon>
        <taxon>Imparidentia</taxon>
        <taxon>Neoheterodontei</taxon>
        <taxon>Myida</taxon>
        <taxon>Myoidea</taxon>
        <taxon>Myidae</taxon>
        <taxon>Mya</taxon>
    </lineage>
</organism>
<keyword evidence="4" id="KW-1185">Reference proteome</keyword>
<gene>
    <name evidence="3" type="ORF">MAR_007451</name>
</gene>
<dbReference type="Pfam" id="PF02841">
    <property type="entry name" value="GBP_C"/>
    <property type="match status" value="1"/>
</dbReference>
<protein>
    <submittedName>
        <fullName evidence="3">GBP4-like protein</fullName>
    </submittedName>
</protein>
<feature type="region of interest" description="Disordered" evidence="1">
    <location>
        <begin position="282"/>
        <end position="319"/>
    </location>
</feature>
<sequence>MAPCLNDAMKRIADEENQFAVLKASECYKEEMKKRINKSMPNERGLEKYHTDCMDEAMKILKEIVVVDDGEIFHRKAAECFEDNLKRFKSYVERDSLDRCRRSLKQLDMKIQQNIRERKYAHVRGYSEYMEDINTLADKFIKQECYLGSKTKAALQEYMDTKVEEEQLVYEMVKDKLDDESECQLRRLSSSSVPIPMKFADVTEGEQSVEKMALESFEKLENDGRKSIGSQFLENLKMKIQEIEQAKAELSEDDAYYKKLVAEYDIWDNIYKQAKFAKNQKLIPSEDIPINPRQAERQESKNKEKGLKKQPANPVCQII</sequence>
<dbReference type="EMBL" id="CP111012">
    <property type="protein sequence ID" value="WAQ94980.1"/>
    <property type="molecule type" value="Genomic_DNA"/>
</dbReference>
<dbReference type="InterPro" id="IPR036543">
    <property type="entry name" value="Guanylate-bd_C_sf"/>
</dbReference>
<evidence type="ECO:0000259" key="2">
    <source>
        <dbReference type="Pfam" id="PF02841"/>
    </source>
</evidence>
<accession>A0ABY7DE31</accession>
<dbReference type="Gene3D" id="1.20.1000.10">
    <property type="entry name" value="Guanylate-binding protein, C-terminal domain"/>
    <property type="match status" value="1"/>
</dbReference>